<dbReference type="SUPFAM" id="SSF58104">
    <property type="entry name" value="Methyl-accepting chemotaxis protein (MCP) signaling domain"/>
    <property type="match status" value="1"/>
</dbReference>
<protein>
    <submittedName>
        <fullName evidence="8">Methyl-accepting chemotaxis protein IV</fullName>
    </submittedName>
</protein>
<evidence type="ECO:0000256" key="1">
    <source>
        <dbReference type="ARBA" id="ARBA00022500"/>
    </source>
</evidence>
<organism evidence="8 9">
    <name type="scientific">Ruminiclostridium hungatei</name>
    <name type="common">Clostridium hungatei</name>
    <dbReference type="NCBI Taxonomy" id="48256"/>
    <lineage>
        <taxon>Bacteria</taxon>
        <taxon>Bacillati</taxon>
        <taxon>Bacillota</taxon>
        <taxon>Clostridia</taxon>
        <taxon>Eubacteriales</taxon>
        <taxon>Oscillospiraceae</taxon>
        <taxon>Ruminiclostridium</taxon>
    </lineage>
</organism>
<feature type="region of interest" description="Disordered" evidence="4">
    <location>
        <begin position="542"/>
        <end position="577"/>
    </location>
</feature>
<gene>
    <name evidence="8" type="primary">tap</name>
    <name evidence="8" type="ORF">CLHUN_08780</name>
</gene>
<evidence type="ECO:0000313" key="9">
    <source>
        <dbReference type="Proteomes" id="UP000191554"/>
    </source>
</evidence>
<keyword evidence="5" id="KW-0812">Transmembrane</keyword>
<feature type="domain" description="Methyl-accepting transducer" evidence="6">
    <location>
        <begin position="270"/>
        <end position="499"/>
    </location>
</feature>
<evidence type="ECO:0000256" key="3">
    <source>
        <dbReference type="PROSITE-ProRule" id="PRU00284"/>
    </source>
</evidence>
<keyword evidence="9" id="KW-1185">Reference proteome</keyword>
<evidence type="ECO:0000259" key="6">
    <source>
        <dbReference type="PROSITE" id="PS50111"/>
    </source>
</evidence>
<dbReference type="CDD" id="cd11386">
    <property type="entry name" value="MCP_signal"/>
    <property type="match status" value="1"/>
</dbReference>
<evidence type="ECO:0000259" key="7">
    <source>
        <dbReference type="PROSITE" id="PS50885"/>
    </source>
</evidence>
<dbReference type="PANTHER" id="PTHR43531">
    <property type="entry name" value="PROTEIN ICFG"/>
    <property type="match status" value="1"/>
</dbReference>
<dbReference type="InterPro" id="IPR024478">
    <property type="entry name" value="HlyB_4HB_MCP"/>
</dbReference>
<name>A0A1V4SNX9_RUMHU</name>
<dbReference type="InterPro" id="IPR003660">
    <property type="entry name" value="HAMP_dom"/>
</dbReference>
<dbReference type="Pfam" id="PF12729">
    <property type="entry name" value="4HB_MCP_1"/>
    <property type="match status" value="1"/>
</dbReference>
<dbReference type="RefSeq" id="WP_080063332.1">
    <property type="nucleotide sequence ID" value="NZ_MZGX01000004.1"/>
</dbReference>
<feature type="domain" description="HAMP" evidence="7">
    <location>
        <begin position="213"/>
        <end position="265"/>
    </location>
</feature>
<dbReference type="Proteomes" id="UP000191554">
    <property type="component" value="Unassembled WGS sequence"/>
</dbReference>
<feature type="transmembrane region" description="Helical" evidence="5">
    <location>
        <begin position="12"/>
        <end position="32"/>
    </location>
</feature>
<dbReference type="GO" id="GO:0004888">
    <property type="term" value="F:transmembrane signaling receptor activity"/>
    <property type="evidence" value="ECO:0007669"/>
    <property type="project" value="InterPro"/>
</dbReference>
<reference evidence="8 9" key="1">
    <citation type="submission" date="2017-03" db="EMBL/GenBank/DDBJ databases">
        <title>Genome sequence of Clostridium hungatei DSM 14427.</title>
        <authorList>
            <person name="Poehlein A."/>
            <person name="Daniel R."/>
        </authorList>
    </citation>
    <scope>NUCLEOTIDE SEQUENCE [LARGE SCALE GENOMIC DNA]</scope>
    <source>
        <strain evidence="8 9">DSM 14427</strain>
    </source>
</reference>
<comment type="caution">
    <text evidence="8">The sequence shown here is derived from an EMBL/GenBank/DDBJ whole genome shotgun (WGS) entry which is preliminary data.</text>
</comment>
<dbReference type="GO" id="GO:0007165">
    <property type="term" value="P:signal transduction"/>
    <property type="evidence" value="ECO:0007669"/>
    <property type="project" value="UniProtKB-KW"/>
</dbReference>
<evidence type="ECO:0000256" key="4">
    <source>
        <dbReference type="SAM" id="MobiDB-lite"/>
    </source>
</evidence>
<dbReference type="Pfam" id="PF00015">
    <property type="entry name" value="MCPsignal"/>
    <property type="match status" value="1"/>
</dbReference>
<dbReference type="SMART" id="SM00304">
    <property type="entry name" value="HAMP"/>
    <property type="match status" value="1"/>
</dbReference>
<evidence type="ECO:0000313" key="8">
    <source>
        <dbReference type="EMBL" id="OPX45503.1"/>
    </source>
</evidence>
<dbReference type="STRING" id="48256.CLHUN_08780"/>
<evidence type="ECO:0000256" key="5">
    <source>
        <dbReference type="SAM" id="Phobius"/>
    </source>
</evidence>
<accession>A0A1V4SNX9</accession>
<dbReference type="CDD" id="cd06225">
    <property type="entry name" value="HAMP"/>
    <property type="match status" value="1"/>
</dbReference>
<dbReference type="InterPro" id="IPR051310">
    <property type="entry name" value="MCP_chemotaxis"/>
</dbReference>
<dbReference type="PROSITE" id="PS50885">
    <property type="entry name" value="HAMP"/>
    <property type="match status" value="1"/>
</dbReference>
<dbReference type="PANTHER" id="PTHR43531:SF11">
    <property type="entry name" value="METHYL-ACCEPTING CHEMOTAXIS PROTEIN 3"/>
    <property type="match status" value="1"/>
</dbReference>
<dbReference type="GO" id="GO:0005886">
    <property type="term" value="C:plasma membrane"/>
    <property type="evidence" value="ECO:0007669"/>
    <property type="project" value="TreeGrafter"/>
</dbReference>
<dbReference type="PRINTS" id="PR00260">
    <property type="entry name" value="CHEMTRNSDUCR"/>
</dbReference>
<dbReference type="InterPro" id="IPR004090">
    <property type="entry name" value="Chemotax_Me-accpt_rcpt"/>
</dbReference>
<dbReference type="Gene3D" id="1.10.287.950">
    <property type="entry name" value="Methyl-accepting chemotaxis protein"/>
    <property type="match status" value="1"/>
</dbReference>
<dbReference type="EMBL" id="MZGX01000004">
    <property type="protein sequence ID" value="OPX45503.1"/>
    <property type="molecule type" value="Genomic_DNA"/>
</dbReference>
<keyword evidence="5" id="KW-0472">Membrane</keyword>
<dbReference type="OrthoDB" id="9814363at2"/>
<dbReference type="PROSITE" id="PS50111">
    <property type="entry name" value="CHEMOTAXIS_TRANSDUC_2"/>
    <property type="match status" value="1"/>
</dbReference>
<evidence type="ECO:0000256" key="2">
    <source>
        <dbReference type="ARBA" id="ARBA00029447"/>
    </source>
</evidence>
<keyword evidence="1" id="KW-0145">Chemotaxis</keyword>
<feature type="compositionally biased region" description="Basic and acidic residues" evidence="4">
    <location>
        <begin position="568"/>
        <end position="577"/>
    </location>
</feature>
<dbReference type="GO" id="GO:0006935">
    <property type="term" value="P:chemotaxis"/>
    <property type="evidence" value="ECO:0007669"/>
    <property type="project" value="UniProtKB-KW"/>
</dbReference>
<sequence>MKWFGNLKLRTKLIVCFVILAVFTGVVGFMGISNMGTINSRGDDMYYNNFVPATSLAKIQRAMLIIRSDYLLMVYERDAAKFQERYDEINSFSEETNNIMQEYEKTIGTDKTNRDLFEVFKTNLATYRTIRAAHLEIVKAGGYEEAIKKLPEFTNARIEVENSIDALVKYNTENALDKANENSKDYRSQSIIMIAIIAAGIVLSIGLGLIIAGIISRPLNKLVVSADHIADGNLDVSIDAATDDEVGILAKAFRKMTDNLNDVMTNINVAAEQVASGSRQVSDSSMALSQGATEQASSVEELTASLEEIASQTRLNADNASQANTLAVTAKGNAVQGNEQMKEMLNAMEEINESSGSISKIIKVIDDIAFQTNILALNAAVEAARAGQHGKGFAVVAEEVRNLAARSANAAKETTDMIEGSIKKVEGGTKIANQTAEALNKIVEDVTKVASLVNNIAVASSEQASGIAQVNQGIMQVSEVVQTNSATSEESAAASEELSSQAELLKEQVSRFRLRKSGTAVHGYKAIDDDLNPEILRLLDRMNSRKAPAGSNETHNEGSPAAGSRKIVLSDREFGKY</sequence>
<keyword evidence="3" id="KW-0807">Transducer</keyword>
<keyword evidence="5" id="KW-1133">Transmembrane helix</keyword>
<dbReference type="InterPro" id="IPR004089">
    <property type="entry name" value="MCPsignal_dom"/>
</dbReference>
<proteinExistence type="inferred from homology"/>
<dbReference type="AlphaFoldDB" id="A0A1V4SNX9"/>
<dbReference type="Pfam" id="PF00672">
    <property type="entry name" value="HAMP"/>
    <property type="match status" value="1"/>
</dbReference>
<dbReference type="SMART" id="SM00283">
    <property type="entry name" value="MA"/>
    <property type="match status" value="1"/>
</dbReference>
<dbReference type="FunFam" id="1.10.287.950:FF:000001">
    <property type="entry name" value="Methyl-accepting chemotaxis sensory transducer"/>
    <property type="match status" value="1"/>
</dbReference>
<comment type="similarity">
    <text evidence="2">Belongs to the methyl-accepting chemotaxis (MCP) protein family.</text>
</comment>
<feature type="transmembrane region" description="Helical" evidence="5">
    <location>
        <begin position="191"/>
        <end position="215"/>
    </location>
</feature>